<keyword evidence="9" id="KW-0472">Membrane</keyword>
<dbReference type="InterPro" id="IPR038577">
    <property type="entry name" value="GT10-like_C_sf"/>
</dbReference>
<comment type="subcellular location">
    <subcellularLocation>
        <location evidence="1 11">Golgi apparatus</location>
        <location evidence="1 11">Golgi stack membrane</location>
        <topology evidence="1 11">Single-pass type II membrane protein</topology>
    </subcellularLocation>
</comment>
<comment type="similarity">
    <text evidence="3 11">Belongs to the glycosyltransferase 10 family.</text>
</comment>
<keyword evidence="8" id="KW-1133">Transmembrane helix</keyword>
<dbReference type="Pfam" id="PF00852">
    <property type="entry name" value="Glyco_transf_10"/>
    <property type="match status" value="1"/>
</dbReference>
<evidence type="ECO:0000256" key="11">
    <source>
        <dbReference type="RuleBase" id="RU003832"/>
    </source>
</evidence>
<dbReference type="InterPro" id="IPR001503">
    <property type="entry name" value="Glyco_trans_10"/>
</dbReference>
<keyword evidence="15" id="KW-1185">Reference proteome</keyword>
<dbReference type="WBParaSite" id="MBELARI_LOCUS16504">
    <property type="protein sequence ID" value="MBELARI_LOCUS16504"/>
    <property type="gene ID" value="MBELARI_LOCUS16504"/>
</dbReference>
<evidence type="ECO:0000256" key="4">
    <source>
        <dbReference type="ARBA" id="ARBA00022676"/>
    </source>
</evidence>
<dbReference type="SUPFAM" id="SSF53756">
    <property type="entry name" value="UDP-Glycosyltransferase/glycogen phosphorylase"/>
    <property type="match status" value="1"/>
</dbReference>
<evidence type="ECO:0000256" key="10">
    <source>
        <dbReference type="ARBA" id="ARBA00023180"/>
    </source>
</evidence>
<feature type="domain" description="Fucosyltransferase C-terminal" evidence="13">
    <location>
        <begin position="91"/>
        <end position="240"/>
    </location>
</feature>
<evidence type="ECO:0000256" key="5">
    <source>
        <dbReference type="ARBA" id="ARBA00022679"/>
    </source>
</evidence>
<evidence type="ECO:0000256" key="6">
    <source>
        <dbReference type="ARBA" id="ARBA00022692"/>
    </source>
</evidence>
<evidence type="ECO:0000256" key="3">
    <source>
        <dbReference type="ARBA" id="ARBA00008919"/>
    </source>
</evidence>
<dbReference type="Pfam" id="PF17039">
    <property type="entry name" value="Glyco_tran_10_N"/>
    <property type="match status" value="1"/>
</dbReference>
<accession>A0AAF3EQY3</accession>
<evidence type="ECO:0000256" key="2">
    <source>
        <dbReference type="ARBA" id="ARBA00004922"/>
    </source>
</evidence>
<evidence type="ECO:0000256" key="7">
    <source>
        <dbReference type="ARBA" id="ARBA00022968"/>
    </source>
</evidence>
<organism evidence="15 16">
    <name type="scientific">Mesorhabditis belari</name>
    <dbReference type="NCBI Taxonomy" id="2138241"/>
    <lineage>
        <taxon>Eukaryota</taxon>
        <taxon>Metazoa</taxon>
        <taxon>Ecdysozoa</taxon>
        <taxon>Nematoda</taxon>
        <taxon>Chromadorea</taxon>
        <taxon>Rhabditida</taxon>
        <taxon>Rhabditina</taxon>
        <taxon>Rhabditomorpha</taxon>
        <taxon>Rhabditoidea</taxon>
        <taxon>Rhabditidae</taxon>
        <taxon>Mesorhabditinae</taxon>
        <taxon>Mesorhabditis</taxon>
    </lineage>
</organism>
<dbReference type="PANTHER" id="PTHR11929">
    <property type="entry name" value="ALPHA- 1,3 -FUCOSYLTRANSFERASE"/>
    <property type="match status" value="1"/>
</dbReference>
<evidence type="ECO:0000313" key="16">
    <source>
        <dbReference type="WBParaSite" id="MBELARI_LOCUS16504"/>
    </source>
</evidence>
<sequence>MIKGACLLTKNRSLISVADVVAFHSRDTKDLPSPEDRKTHQVYLYWNMESPANAGGFKFPAFYLKLSAHFSMESFSGQALPMPSKDFFLMKNESIFGLISNCRNGSNERGNLVQLITNLYPVDLYGKCAWEKKNKDFCTRKLGCSKELREAVEKRLFHLVLENTDCLGYVTEKTFDRIGYDSIPIGIRRDAYEKAGLPVGAFIFLDDFESPQMFVDHLRYLESNETAYIEYFQWRNEYLPHPLPPISPTGPDWEEHPGAQGRPGRIPFTHHF</sequence>
<evidence type="ECO:0000256" key="12">
    <source>
        <dbReference type="SAM" id="MobiDB-lite"/>
    </source>
</evidence>
<feature type="domain" description="Fucosyltransferase N-terminal" evidence="14">
    <location>
        <begin position="5"/>
        <end position="58"/>
    </location>
</feature>
<dbReference type="PANTHER" id="PTHR11929:SF145">
    <property type="entry name" value="ALPHA-(1,3)-FUCOSYLTRANSFERASE FUT-1"/>
    <property type="match status" value="1"/>
</dbReference>
<dbReference type="Proteomes" id="UP000887575">
    <property type="component" value="Unassembled WGS sequence"/>
</dbReference>
<keyword evidence="4 11" id="KW-0328">Glycosyltransferase</keyword>
<dbReference type="EC" id="2.4.1.-" evidence="11"/>
<protein>
    <recommendedName>
        <fullName evidence="11">Fucosyltransferase</fullName>
        <ecNumber evidence="11">2.4.1.-</ecNumber>
    </recommendedName>
</protein>
<evidence type="ECO:0000259" key="13">
    <source>
        <dbReference type="Pfam" id="PF00852"/>
    </source>
</evidence>
<keyword evidence="5 11" id="KW-0808">Transferase</keyword>
<dbReference type="Gene3D" id="3.40.50.11660">
    <property type="entry name" value="Glycosyl transferase family 10, C-terminal domain"/>
    <property type="match status" value="1"/>
</dbReference>
<dbReference type="AlphaFoldDB" id="A0AAF3EQY3"/>
<evidence type="ECO:0000256" key="9">
    <source>
        <dbReference type="ARBA" id="ARBA00023136"/>
    </source>
</evidence>
<name>A0AAF3EQY3_9BILA</name>
<evidence type="ECO:0000256" key="8">
    <source>
        <dbReference type="ARBA" id="ARBA00022989"/>
    </source>
</evidence>
<evidence type="ECO:0000256" key="1">
    <source>
        <dbReference type="ARBA" id="ARBA00004447"/>
    </source>
</evidence>
<feature type="region of interest" description="Disordered" evidence="12">
    <location>
        <begin position="245"/>
        <end position="266"/>
    </location>
</feature>
<dbReference type="InterPro" id="IPR031481">
    <property type="entry name" value="Glyco_tran_10_N"/>
</dbReference>
<reference evidence="16" key="1">
    <citation type="submission" date="2024-02" db="UniProtKB">
        <authorList>
            <consortium name="WormBaseParasite"/>
        </authorList>
    </citation>
    <scope>IDENTIFICATION</scope>
</reference>
<proteinExistence type="inferred from homology"/>
<keyword evidence="10" id="KW-0325">Glycoprotein</keyword>
<comment type="pathway">
    <text evidence="2">Protein modification; protein glycosylation.</text>
</comment>
<dbReference type="InterPro" id="IPR055270">
    <property type="entry name" value="Glyco_tran_10_C"/>
</dbReference>
<dbReference type="GO" id="GO:0032580">
    <property type="term" value="C:Golgi cisterna membrane"/>
    <property type="evidence" value="ECO:0007669"/>
    <property type="project" value="UniProtKB-SubCell"/>
</dbReference>
<evidence type="ECO:0000313" key="15">
    <source>
        <dbReference type="Proteomes" id="UP000887575"/>
    </source>
</evidence>
<dbReference type="GO" id="GO:0046920">
    <property type="term" value="F:alpha-(1-&gt;3)-fucosyltransferase activity"/>
    <property type="evidence" value="ECO:0007669"/>
    <property type="project" value="TreeGrafter"/>
</dbReference>
<keyword evidence="11" id="KW-0333">Golgi apparatus</keyword>
<keyword evidence="7" id="KW-0735">Signal-anchor</keyword>
<keyword evidence="6 11" id="KW-0812">Transmembrane</keyword>
<evidence type="ECO:0000259" key="14">
    <source>
        <dbReference type="Pfam" id="PF17039"/>
    </source>
</evidence>